<keyword evidence="1" id="KW-0802">TPR repeat</keyword>
<evidence type="ECO:0000256" key="1">
    <source>
        <dbReference type="PROSITE-ProRule" id="PRU00339"/>
    </source>
</evidence>
<organism evidence="3 4">
    <name type="scientific">Streptomyces tsukubensis (strain DSM 42081 / NBRC 108919 / NRRL 18488 / 9993)</name>
    <dbReference type="NCBI Taxonomy" id="1114943"/>
    <lineage>
        <taxon>Bacteria</taxon>
        <taxon>Bacillati</taxon>
        <taxon>Actinomycetota</taxon>
        <taxon>Actinomycetes</taxon>
        <taxon>Kitasatosporales</taxon>
        <taxon>Streptomycetaceae</taxon>
        <taxon>Streptomyces</taxon>
    </lineage>
</organism>
<dbReference type="RefSeq" id="WP_078902094.1">
    <property type="nucleotide sequence ID" value="NZ_CP029159.1"/>
</dbReference>
<dbReference type="SMART" id="SM00028">
    <property type="entry name" value="TPR"/>
    <property type="match status" value="4"/>
</dbReference>
<dbReference type="PANTHER" id="PTHR44809">
    <property type="match status" value="1"/>
</dbReference>
<dbReference type="AlphaFoldDB" id="A0A7G3U9L8"/>
<dbReference type="InterPro" id="IPR011990">
    <property type="entry name" value="TPR-like_helical_dom_sf"/>
</dbReference>
<feature type="region of interest" description="Disordered" evidence="2">
    <location>
        <begin position="186"/>
        <end position="209"/>
    </location>
</feature>
<accession>A0A7G3U9L8</accession>
<evidence type="ECO:0000256" key="2">
    <source>
        <dbReference type="SAM" id="MobiDB-lite"/>
    </source>
</evidence>
<sequence length="209" mass="22159">MRSIWMAVGAALTLVVGGLVWAVMTHAGPAAEGAAADGVNSEIRTDALLESGLLHFRHRDLPQAKAAFEHVLALDPENKLAWYNLGVLAQDQGRRSDAHRAYDAALKADSAYPSALFNKALLLKASDPDKALGLLRRAVAADPKASTAHFHIGEILARKGREDEARNAYHRAVGLDPALRSQVPAAFRPASGESAEAAVNSDTEAGSPR</sequence>
<dbReference type="EMBL" id="CP029159">
    <property type="protein sequence ID" value="QKM67027.1"/>
    <property type="molecule type" value="Genomic_DNA"/>
</dbReference>
<dbReference type="PROSITE" id="PS50005">
    <property type="entry name" value="TPR"/>
    <property type="match status" value="2"/>
</dbReference>
<evidence type="ECO:0000313" key="4">
    <source>
        <dbReference type="Proteomes" id="UP000005940"/>
    </source>
</evidence>
<dbReference type="InterPro" id="IPR052943">
    <property type="entry name" value="TMTC_O-mannosyl-trnsfr"/>
</dbReference>
<feature type="repeat" description="TPR" evidence="1">
    <location>
        <begin position="45"/>
        <end position="78"/>
    </location>
</feature>
<gene>
    <name evidence="3" type="ORF">STSU_007460</name>
</gene>
<feature type="repeat" description="TPR" evidence="1">
    <location>
        <begin position="146"/>
        <end position="179"/>
    </location>
</feature>
<dbReference type="SUPFAM" id="SSF48452">
    <property type="entry name" value="TPR-like"/>
    <property type="match status" value="1"/>
</dbReference>
<dbReference type="PANTHER" id="PTHR44809:SF1">
    <property type="entry name" value="PROTEIN O-MANNOSYL-TRANSFERASE TMTC1"/>
    <property type="match status" value="1"/>
</dbReference>
<dbReference type="Gene3D" id="1.25.40.10">
    <property type="entry name" value="Tetratricopeptide repeat domain"/>
    <property type="match status" value="2"/>
</dbReference>
<dbReference type="InterPro" id="IPR019734">
    <property type="entry name" value="TPR_rpt"/>
</dbReference>
<reference evidence="3 4" key="1">
    <citation type="journal article" date="2012" name="J. Bacteriol.">
        <title>Draft genome of Streptomyces tsukubaensis NRRL 18488, the producer of the clinically important immunosuppressant tacrolimus (FK506).</title>
        <authorList>
            <person name="Barreiro C."/>
            <person name="Prieto C."/>
            <person name="Sola-Landa A."/>
            <person name="Solera E."/>
            <person name="Martinez-Castro M."/>
            <person name="Perez-Redondo R."/>
            <person name="Garcia-Estrada C."/>
            <person name="Aparicio J.F."/>
            <person name="Fernandez-Martinez L.T."/>
            <person name="Santos-Aberturas J."/>
            <person name="Salehi-Najafabadi Z."/>
            <person name="Rodriguez-Garcia A."/>
            <person name="Tauch A."/>
            <person name="Martin J.F."/>
        </authorList>
    </citation>
    <scope>NUCLEOTIDE SEQUENCE [LARGE SCALE GENOMIC DNA]</scope>
    <source>
        <strain evidence="4">DSM 42081 / NBRC 108919 / NRRL 18488 / 9993</strain>
    </source>
</reference>
<evidence type="ECO:0000313" key="3">
    <source>
        <dbReference type="EMBL" id="QKM67027.1"/>
    </source>
</evidence>
<dbReference type="Pfam" id="PF13432">
    <property type="entry name" value="TPR_16"/>
    <property type="match status" value="1"/>
</dbReference>
<name>A0A7G3U9L8_STRT9</name>
<keyword evidence="4" id="KW-1185">Reference proteome</keyword>
<dbReference type="Pfam" id="PF14559">
    <property type="entry name" value="TPR_19"/>
    <property type="match status" value="1"/>
</dbReference>
<feature type="compositionally biased region" description="Polar residues" evidence="2">
    <location>
        <begin position="200"/>
        <end position="209"/>
    </location>
</feature>
<protein>
    <submittedName>
        <fullName evidence="3">Tetratricopeptide repeat protein</fullName>
    </submittedName>
</protein>
<proteinExistence type="predicted"/>
<dbReference type="Proteomes" id="UP000005940">
    <property type="component" value="Chromosome"/>
</dbReference>